<evidence type="ECO:0000313" key="1">
    <source>
        <dbReference type="EMBL" id="DAE16805.1"/>
    </source>
</evidence>
<sequence length="106" mass="12410">MLDQSNLNLGSKYDDDEDSGFLIGAALFDTEFPVKDEDTLISLTKDIEWLNRKTEERISMGIWQYEHVIDFTDKVILNGHTYFLESNQVTKTPTECRQTVELVRWF</sequence>
<reference evidence="1" key="1">
    <citation type="journal article" date="2021" name="Proc. Natl. Acad. Sci. U.S.A.">
        <title>A Catalog of Tens of Thousands of Viruses from Human Metagenomes Reveals Hidden Associations with Chronic Diseases.</title>
        <authorList>
            <person name="Tisza M.J."/>
            <person name="Buck C.B."/>
        </authorList>
    </citation>
    <scope>NUCLEOTIDE SEQUENCE</scope>
    <source>
        <strain evidence="1">CtVii20</strain>
    </source>
</reference>
<name>A0A8S5QDF7_9CAUD</name>
<proteinExistence type="predicted"/>
<organism evidence="1">
    <name type="scientific">Siphoviridae sp. ctVii20</name>
    <dbReference type="NCBI Taxonomy" id="2825533"/>
    <lineage>
        <taxon>Viruses</taxon>
        <taxon>Duplodnaviria</taxon>
        <taxon>Heunggongvirae</taxon>
        <taxon>Uroviricota</taxon>
        <taxon>Caudoviricetes</taxon>
    </lineage>
</organism>
<accession>A0A8S5QDF7</accession>
<dbReference type="EMBL" id="BK015631">
    <property type="protein sequence ID" value="DAE16805.1"/>
    <property type="molecule type" value="Genomic_DNA"/>
</dbReference>
<protein>
    <submittedName>
        <fullName evidence="1">Uncharacterized protein</fullName>
    </submittedName>
</protein>